<dbReference type="WBParaSite" id="Minc3s01827g26568">
    <property type="protein sequence ID" value="Minc3s01827g26568"/>
    <property type="gene ID" value="Minc3s01827g26568"/>
</dbReference>
<feature type="region of interest" description="Disordered" evidence="1">
    <location>
        <begin position="25"/>
        <end position="69"/>
    </location>
</feature>
<evidence type="ECO:0000313" key="4">
    <source>
        <dbReference type="WBParaSite" id="Minc3s01827g26568"/>
    </source>
</evidence>
<keyword evidence="2" id="KW-0732">Signal</keyword>
<keyword evidence="3" id="KW-1185">Reference proteome</keyword>
<protein>
    <submittedName>
        <fullName evidence="4">C2H2-type domain-containing protein</fullName>
    </submittedName>
</protein>
<accession>A0A914MJ71</accession>
<evidence type="ECO:0000313" key="3">
    <source>
        <dbReference type="Proteomes" id="UP000887563"/>
    </source>
</evidence>
<feature type="signal peptide" evidence="2">
    <location>
        <begin position="1"/>
        <end position="23"/>
    </location>
</feature>
<organism evidence="3 4">
    <name type="scientific">Meloidogyne incognita</name>
    <name type="common">Southern root-knot nematode worm</name>
    <name type="synonym">Oxyuris incognita</name>
    <dbReference type="NCBI Taxonomy" id="6306"/>
    <lineage>
        <taxon>Eukaryota</taxon>
        <taxon>Metazoa</taxon>
        <taxon>Ecdysozoa</taxon>
        <taxon>Nematoda</taxon>
        <taxon>Chromadorea</taxon>
        <taxon>Rhabditida</taxon>
        <taxon>Tylenchina</taxon>
        <taxon>Tylenchomorpha</taxon>
        <taxon>Tylenchoidea</taxon>
        <taxon>Meloidogynidae</taxon>
        <taxon>Meloidogyninae</taxon>
        <taxon>Meloidogyne</taxon>
        <taxon>Meloidogyne incognita group</taxon>
    </lineage>
</organism>
<feature type="compositionally biased region" description="Polar residues" evidence="1">
    <location>
        <begin position="37"/>
        <end position="64"/>
    </location>
</feature>
<feature type="chain" id="PRO_5037225943" evidence="2">
    <location>
        <begin position="24"/>
        <end position="325"/>
    </location>
</feature>
<sequence>MKLSSFLFLYLLLVLLLFDTTESTSKQPSYRFHPRNVETSGTGTSEIQGTGSIPTTSAGHNQVANPGPEIAENMSVFGHHFGSHPFLLNFAQQQNQGFVSNQTELTERRNALEKWLNNIGQQNNFDIEENADKLICKICRKKLKPYKKSRIDDHLKTDKHRKFENINVEKLKNDLISENKNYIVPIGDKLKCTLCNSEISEKWKIVVLRHIQTKKHQENFKKAKHEENKKKQEVELAPLPESLPYPEYAYETFDFYDYGYHSGYGDQTFYQPVNFSGNPPEFSFHHNPSEEEYQRQLEQAKFESTQYIQPHFQHRGPIIRGFLII</sequence>
<proteinExistence type="predicted"/>
<evidence type="ECO:0000256" key="2">
    <source>
        <dbReference type="SAM" id="SignalP"/>
    </source>
</evidence>
<dbReference type="AlphaFoldDB" id="A0A914MJ71"/>
<name>A0A914MJ71_MELIC</name>
<evidence type="ECO:0000256" key="1">
    <source>
        <dbReference type="SAM" id="MobiDB-lite"/>
    </source>
</evidence>
<dbReference type="Proteomes" id="UP000887563">
    <property type="component" value="Unplaced"/>
</dbReference>
<reference evidence="4" key="1">
    <citation type="submission" date="2022-11" db="UniProtKB">
        <authorList>
            <consortium name="WormBaseParasite"/>
        </authorList>
    </citation>
    <scope>IDENTIFICATION</scope>
</reference>